<evidence type="ECO:0000313" key="2">
    <source>
        <dbReference type="EMBL" id="KAL1527128.1"/>
    </source>
</evidence>
<comment type="caution">
    <text evidence="2">The sequence shown here is derived from an EMBL/GenBank/DDBJ whole genome shotgun (WGS) entry which is preliminary data.</text>
</comment>
<protein>
    <submittedName>
        <fullName evidence="2">Uncharacterized protein</fullName>
    </submittedName>
</protein>
<dbReference type="Pfam" id="PF11152">
    <property type="entry name" value="CCB2_CCB4"/>
    <property type="match status" value="1"/>
</dbReference>
<dbReference type="AlphaFoldDB" id="A0AB34K1I5"/>
<proteinExistence type="predicted"/>
<organism evidence="2 3">
    <name type="scientific">Prymnesium parvum</name>
    <name type="common">Toxic golden alga</name>
    <dbReference type="NCBI Taxonomy" id="97485"/>
    <lineage>
        <taxon>Eukaryota</taxon>
        <taxon>Haptista</taxon>
        <taxon>Haptophyta</taxon>
        <taxon>Prymnesiophyceae</taxon>
        <taxon>Prymnesiales</taxon>
        <taxon>Prymnesiaceae</taxon>
        <taxon>Prymnesium</taxon>
    </lineage>
</organism>
<dbReference type="Proteomes" id="UP001515480">
    <property type="component" value="Unassembled WGS sequence"/>
</dbReference>
<sequence length="276" mass="28887">MLRALPLLAAAWLPPRPPLPTAPPLLRRPHPPARMADDPPPPRPGYYARPSAAFEQGGGFFVPGLEGKRLRLAAAALLAAGLALNRALSPAEPAASQLGSEALGLAGLALLLLQLRAQTRHEAKAQAAALRAALAARVRERREVGERLAAPRAEAGVWAAQTLLRLTDARAVVWVGGGELLLRLGRFPQEAEADVAAGGVEELWSALGAAESAEYEVGDGEAACFPLPSNSASALLQRCGGDGMLVLASERPAAFNAKHRRWLASMAAYLEGVPAE</sequence>
<dbReference type="InterPro" id="IPR021325">
    <property type="entry name" value="CCB2/CCB4"/>
</dbReference>
<gene>
    <name evidence="2" type="ORF">AB1Y20_015810</name>
</gene>
<evidence type="ECO:0000256" key="1">
    <source>
        <dbReference type="SAM" id="MobiDB-lite"/>
    </source>
</evidence>
<accession>A0AB34K1I5</accession>
<keyword evidence="3" id="KW-1185">Reference proteome</keyword>
<name>A0AB34K1I5_PRYPA</name>
<reference evidence="2 3" key="1">
    <citation type="journal article" date="2024" name="Science">
        <title>Giant polyketide synthase enzymes in the biosynthesis of giant marine polyether toxins.</title>
        <authorList>
            <person name="Fallon T.R."/>
            <person name="Shende V.V."/>
            <person name="Wierzbicki I.H."/>
            <person name="Pendleton A.L."/>
            <person name="Watervoot N.F."/>
            <person name="Auber R.P."/>
            <person name="Gonzalez D.J."/>
            <person name="Wisecaver J.H."/>
            <person name="Moore B.S."/>
        </authorList>
    </citation>
    <scope>NUCLEOTIDE SEQUENCE [LARGE SCALE GENOMIC DNA]</scope>
    <source>
        <strain evidence="2 3">12B1</strain>
    </source>
</reference>
<dbReference type="EMBL" id="JBGBPQ010000003">
    <property type="protein sequence ID" value="KAL1527128.1"/>
    <property type="molecule type" value="Genomic_DNA"/>
</dbReference>
<feature type="region of interest" description="Disordered" evidence="1">
    <location>
        <begin position="22"/>
        <end position="47"/>
    </location>
</feature>
<evidence type="ECO:0000313" key="3">
    <source>
        <dbReference type="Proteomes" id="UP001515480"/>
    </source>
</evidence>